<gene>
    <name evidence="1" type="ORF">H1D24_39310</name>
</gene>
<reference evidence="1 2" key="1">
    <citation type="submission" date="2020-07" db="EMBL/GenBank/DDBJ databases">
        <title>Streptomyces isolated from Indian soil.</title>
        <authorList>
            <person name="Mandal S."/>
            <person name="Maiti P.K."/>
        </authorList>
    </citation>
    <scope>NUCLEOTIDE SEQUENCE [LARGE SCALE GENOMIC DNA]</scope>
    <source>
        <strain evidence="1 2">PSKA28</strain>
    </source>
</reference>
<dbReference type="AlphaFoldDB" id="A0A7W0IDT4"/>
<organism evidence="1 2">
    <name type="scientific">Streptomyces himalayensis subsp. himalayensis</name>
    <dbReference type="NCBI Taxonomy" id="2756131"/>
    <lineage>
        <taxon>Bacteria</taxon>
        <taxon>Bacillati</taxon>
        <taxon>Actinomycetota</taxon>
        <taxon>Actinomycetes</taxon>
        <taxon>Kitasatosporales</taxon>
        <taxon>Streptomycetaceae</taxon>
        <taxon>Streptomyces</taxon>
        <taxon>Streptomyces himalayensis</taxon>
    </lineage>
</organism>
<sequence>MSIDNIPFGQPLTAREFFSLLDPNAKPFIPELDDSNDLPEPAELEQQISELRAHALQHLAERGTAPTPEHWDQWHEFLDIDPDLRGRDYSKPGSAS</sequence>
<evidence type="ECO:0000313" key="2">
    <source>
        <dbReference type="Proteomes" id="UP000545761"/>
    </source>
</evidence>
<protein>
    <submittedName>
        <fullName evidence="1">Uncharacterized protein</fullName>
    </submittedName>
</protein>
<dbReference type="EMBL" id="JACEHE010000050">
    <property type="protein sequence ID" value="MBA2951647.1"/>
    <property type="molecule type" value="Genomic_DNA"/>
</dbReference>
<comment type="caution">
    <text evidence="1">The sequence shown here is derived from an EMBL/GenBank/DDBJ whole genome shotgun (WGS) entry which is preliminary data.</text>
</comment>
<dbReference type="Proteomes" id="UP000545761">
    <property type="component" value="Unassembled WGS sequence"/>
</dbReference>
<evidence type="ECO:0000313" key="1">
    <source>
        <dbReference type="EMBL" id="MBA2951647.1"/>
    </source>
</evidence>
<proteinExistence type="predicted"/>
<accession>A0A7W0IDT4</accession>
<name>A0A7W0IDT4_9ACTN</name>
<dbReference type="RefSeq" id="WP_181662558.1">
    <property type="nucleotide sequence ID" value="NZ_JACEHE010000050.1"/>
</dbReference>